<dbReference type="SUPFAM" id="SSF57903">
    <property type="entry name" value="FYVE/PHD zinc finger"/>
    <property type="match status" value="4"/>
</dbReference>
<feature type="compositionally biased region" description="Basic and acidic residues" evidence="10">
    <location>
        <begin position="553"/>
        <end position="562"/>
    </location>
</feature>
<dbReference type="PROSITE" id="PS51805">
    <property type="entry name" value="EPHD"/>
    <property type="match status" value="1"/>
</dbReference>
<dbReference type="GO" id="GO:0045944">
    <property type="term" value="P:positive regulation of transcription by RNA polymerase II"/>
    <property type="evidence" value="ECO:0007669"/>
    <property type="project" value="TreeGrafter"/>
</dbReference>
<feature type="compositionally biased region" description="Basic and acidic residues" evidence="10">
    <location>
        <begin position="188"/>
        <end position="197"/>
    </location>
</feature>
<evidence type="ECO:0000256" key="5">
    <source>
        <dbReference type="ARBA" id="ARBA00022833"/>
    </source>
</evidence>
<keyword evidence="3" id="KW-0677">Repeat</keyword>
<feature type="compositionally biased region" description="Basic and acidic residues" evidence="10">
    <location>
        <begin position="590"/>
        <end position="604"/>
    </location>
</feature>
<dbReference type="AlphaFoldDB" id="A0A8C2KCK9"/>
<feature type="compositionally biased region" description="Basic and acidic residues" evidence="10">
    <location>
        <begin position="8"/>
        <end position="19"/>
    </location>
</feature>
<feature type="compositionally biased region" description="Low complexity" evidence="10">
    <location>
        <begin position="124"/>
        <end position="133"/>
    </location>
</feature>
<sequence>MYNFSHRMSSEEKSLDPSDKGPSPSHSSSGATPTGSPAPTDKRPRGRPRKDTLSTATPLPAVPRQRKKNRGRGKALVEDEDSTDGMETTETGSTQETVTKGQQEETAGASAVAVSAEGEEEEQLSSPLPASPETGAAQTSSASGEAKSSEQLCAFCYCAGRSLLGQGDLKPFRVTPGYDPPLPQSSAEEGHDRDDKSGAASKSGRHRGPESVGAEEGGSRFLDELRHVGLPDGIDVRTLFDESGQCWAHQSCALWSNFVCPAEDQSLLNVDKAIHSGSTEHCAYCKRLGASIKCCEEGCDRSYHFPCAGAAGTFQDFRRRSVLCPEHIELAVSKFEEEANCILCDSPGDLLDQLFCTSCGLHYHGMCLDISVTPLKRAGWQCPECKVCQTCKEPGEDTKMLVCDMCDKGYHTFCLQPAMDSIPTNGWRCKNCRMCVQCGTRSSDQWHHNSLLCQNCGDQQDTTVPCLCPSDIDPDVHKDLLSCHKCKRWFHPECERPGEGHAHPKSKEDHICSICRNAGLESDPVRPEGIQVEIQSHVDVEENAQPVSSDDSEPAKVQDAEPHQPVSEMPSEEKQLDEKQMMVASPQETKGPEDSEPHEQKLDSAPETSTVQQFVSSLEPEEPPETSAALTENVSQNEDDSKHCLEEQKTNLSPTKEPTPACTSHAEEPMEVSFTEEPSTMAHGVTVEPEVSTAKTTPGVQSQEETDVMVQQRNIISESHTQEMDITMDGDERYLAKLSSLVEERTSLQQPPCRQPEGLPSVGHGASQLQLQAVSGQAISNVPSSTFIPFTPKIGMGKPAISKRKFSPGRPRVKQGRGSGFPSRRRPRGSGVTGRGGRGRARMKNGLPPIPTPGVNIMEPICTFKEEEENAMHSTVVIFSSTDTFTMKQDMCVVCGSFGQGVEGRLLACAQCGQCYHPFCVNIKVSTLSRMRPVHPSFFLKTVGDVDVSVNYDQPRKV</sequence>
<evidence type="ECO:0000256" key="10">
    <source>
        <dbReference type="SAM" id="MobiDB-lite"/>
    </source>
</evidence>
<feature type="compositionally biased region" description="Polar residues" evidence="10">
    <location>
        <begin position="693"/>
        <end position="706"/>
    </location>
</feature>
<dbReference type="Pfam" id="PF00628">
    <property type="entry name" value="PHD"/>
    <property type="match status" value="3"/>
</dbReference>
<dbReference type="SMART" id="SM00184">
    <property type="entry name" value="RING"/>
    <property type="match status" value="3"/>
</dbReference>
<feature type="domain" description="PHD-type" evidence="12">
    <location>
        <begin position="224"/>
        <end position="328"/>
    </location>
</feature>
<dbReference type="PROSITE" id="PS50016">
    <property type="entry name" value="ZF_PHD_2"/>
    <property type="match status" value="2"/>
</dbReference>
<reference evidence="13" key="1">
    <citation type="submission" date="2025-08" db="UniProtKB">
        <authorList>
            <consortium name="Ensembl"/>
        </authorList>
    </citation>
    <scope>IDENTIFICATION</scope>
</reference>
<feature type="compositionally biased region" description="Basic and acidic residues" evidence="10">
    <location>
        <begin position="571"/>
        <end position="580"/>
    </location>
</feature>
<evidence type="ECO:0000256" key="8">
    <source>
        <dbReference type="ARBA" id="ARBA00023242"/>
    </source>
</evidence>
<evidence type="ECO:0000256" key="7">
    <source>
        <dbReference type="ARBA" id="ARBA00023163"/>
    </source>
</evidence>
<comment type="subcellular location">
    <subcellularLocation>
        <location evidence="1">Nucleus</location>
    </subcellularLocation>
</comment>
<dbReference type="CDD" id="cd15511">
    <property type="entry name" value="PHD3_KMT2C"/>
    <property type="match status" value="1"/>
</dbReference>
<dbReference type="GO" id="GO:0042800">
    <property type="term" value="F:histone H3K4 methyltransferase activity"/>
    <property type="evidence" value="ECO:0007669"/>
    <property type="project" value="InterPro"/>
</dbReference>
<feature type="compositionally biased region" description="Basic residues" evidence="10">
    <location>
        <begin position="801"/>
        <end position="815"/>
    </location>
</feature>
<proteinExistence type="predicted"/>
<dbReference type="InterPro" id="IPR000637">
    <property type="entry name" value="HMGI/Y_DNA-bd_CS"/>
</dbReference>
<evidence type="ECO:0000256" key="1">
    <source>
        <dbReference type="ARBA" id="ARBA00004123"/>
    </source>
</evidence>
<evidence type="ECO:0000313" key="14">
    <source>
        <dbReference type="Proteomes" id="UP000694701"/>
    </source>
</evidence>
<dbReference type="Proteomes" id="UP000694701">
    <property type="component" value="Unplaced"/>
</dbReference>
<accession>A0A8C2KCK9</accession>
<dbReference type="InterPro" id="IPR013083">
    <property type="entry name" value="Znf_RING/FYVE/PHD"/>
</dbReference>
<dbReference type="Ensembl" id="ENSCCRT00020116448.1">
    <property type="protein sequence ID" value="ENSCCRP00020106599.1"/>
    <property type="gene ID" value="ENSCCRG00020048639.1"/>
</dbReference>
<dbReference type="Pfam" id="PF13771">
    <property type="entry name" value="zf-HC5HC2H"/>
    <property type="match status" value="1"/>
</dbReference>
<evidence type="ECO:0000256" key="4">
    <source>
        <dbReference type="ARBA" id="ARBA00022771"/>
    </source>
</evidence>
<keyword evidence="5" id="KW-0862">Zinc</keyword>
<dbReference type="InterPro" id="IPR001965">
    <property type="entry name" value="Znf_PHD"/>
</dbReference>
<dbReference type="SMART" id="SM00249">
    <property type="entry name" value="PHD"/>
    <property type="match status" value="5"/>
</dbReference>
<evidence type="ECO:0000313" key="13">
    <source>
        <dbReference type="Ensembl" id="ENSCCRP00020106599.1"/>
    </source>
</evidence>
<evidence type="ECO:0000256" key="6">
    <source>
        <dbReference type="ARBA" id="ARBA00023015"/>
    </source>
</evidence>
<feature type="compositionally biased region" description="Basic and acidic residues" evidence="10">
    <location>
        <begin position="639"/>
        <end position="649"/>
    </location>
</feature>
<feature type="compositionally biased region" description="Low complexity" evidence="10">
    <location>
        <begin position="20"/>
        <end position="39"/>
    </location>
</feature>
<feature type="domain" description="PHD-type" evidence="11">
    <location>
        <begin position="385"/>
        <end position="435"/>
    </location>
</feature>
<dbReference type="InterPro" id="IPR019787">
    <property type="entry name" value="Znf_PHD-finger"/>
</dbReference>
<dbReference type="FunFam" id="3.30.40.10:FF:000080">
    <property type="entry name" value="Histone-lysine N-methyltransferase 2C"/>
    <property type="match status" value="1"/>
</dbReference>
<dbReference type="InterPro" id="IPR047004">
    <property type="entry name" value="KMT2C_PHD2"/>
</dbReference>
<keyword evidence="4 9" id="KW-0863">Zinc-finger</keyword>
<keyword evidence="8" id="KW-0539">Nucleus</keyword>
<evidence type="ECO:0000256" key="9">
    <source>
        <dbReference type="PROSITE-ProRule" id="PRU00146"/>
    </source>
</evidence>
<feature type="compositionally biased region" description="Basic residues" evidence="10">
    <location>
        <begin position="64"/>
        <end position="73"/>
    </location>
</feature>
<keyword evidence="6" id="KW-0805">Transcription regulation</keyword>
<dbReference type="GO" id="GO:0044666">
    <property type="term" value="C:MLL3/4 complex"/>
    <property type="evidence" value="ECO:0007669"/>
    <property type="project" value="InterPro"/>
</dbReference>
<feature type="region of interest" description="Disordered" evidence="10">
    <location>
        <begin position="685"/>
        <end position="706"/>
    </location>
</feature>
<dbReference type="InterPro" id="IPR034732">
    <property type="entry name" value="EPHD"/>
</dbReference>
<dbReference type="CDD" id="cd15509">
    <property type="entry name" value="PHD1_KMT2C_like"/>
    <property type="match status" value="1"/>
</dbReference>
<dbReference type="GO" id="GO:0003713">
    <property type="term" value="F:transcription coactivator activity"/>
    <property type="evidence" value="ECO:0007669"/>
    <property type="project" value="TreeGrafter"/>
</dbReference>
<evidence type="ECO:0000256" key="3">
    <source>
        <dbReference type="ARBA" id="ARBA00022737"/>
    </source>
</evidence>
<dbReference type="GO" id="GO:0008270">
    <property type="term" value="F:zinc ion binding"/>
    <property type="evidence" value="ECO:0007669"/>
    <property type="project" value="UniProtKB-KW"/>
</dbReference>
<feature type="compositionally biased region" description="Low complexity" evidence="10">
    <location>
        <begin position="88"/>
        <end position="116"/>
    </location>
</feature>
<keyword evidence="7" id="KW-0804">Transcription</keyword>
<dbReference type="PANTHER" id="PTHR45888:SF1">
    <property type="entry name" value="HISTONE-LYSINE N-METHYLTRANSFERASE 2C"/>
    <property type="match status" value="1"/>
</dbReference>
<feature type="compositionally biased region" description="Polar residues" evidence="10">
    <location>
        <begin position="606"/>
        <end position="615"/>
    </location>
</feature>
<evidence type="ECO:0000259" key="11">
    <source>
        <dbReference type="PROSITE" id="PS50016"/>
    </source>
</evidence>
<protein>
    <submittedName>
        <fullName evidence="13">Lysine (K)-specific methyltransferase 2Cb</fullName>
    </submittedName>
</protein>
<feature type="region of interest" description="Disordered" evidence="10">
    <location>
        <begin position="798"/>
        <end position="850"/>
    </location>
</feature>
<feature type="region of interest" description="Disordered" evidence="10">
    <location>
        <begin position="1"/>
        <end position="144"/>
    </location>
</feature>
<dbReference type="InterPro" id="IPR011011">
    <property type="entry name" value="Znf_FYVE_PHD"/>
</dbReference>
<dbReference type="InterPro" id="IPR001841">
    <property type="entry name" value="Znf_RING"/>
</dbReference>
<dbReference type="InterPro" id="IPR037877">
    <property type="entry name" value="PHD3_KMT2C"/>
</dbReference>
<keyword evidence="2" id="KW-0479">Metal-binding</keyword>
<dbReference type="PANTHER" id="PTHR45888">
    <property type="entry name" value="HL01030P-RELATED"/>
    <property type="match status" value="1"/>
</dbReference>
<dbReference type="FunFam" id="3.30.40.10:FF:000095">
    <property type="entry name" value="Histone-lysine N-methyltransferase 2C"/>
    <property type="match status" value="1"/>
</dbReference>
<dbReference type="CDD" id="cd15594">
    <property type="entry name" value="PHD2_KMT2C"/>
    <property type="match status" value="1"/>
</dbReference>
<feature type="region of interest" description="Disordered" evidence="10">
    <location>
        <begin position="542"/>
        <end position="664"/>
    </location>
</feature>
<dbReference type="PROSITE" id="PS00354">
    <property type="entry name" value="HMGI_Y"/>
    <property type="match status" value="1"/>
</dbReference>
<feature type="region of interest" description="Disordered" evidence="10">
    <location>
        <begin position="172"/>
        <end position="218"/>
    </location>
</feature>
<evidence type="ECO:0000259" key="12">
    <source>
        <dbReference type="PROSITE" id="PS51805"/>
    </source>
</evidence>
<name>A0A8C2KCK9_CYPCA</name>
<feature type="domain" description="PHD-type" evidence="11">
    <location>
        <begin position="450"/>
        <end position="518"/>
    </location>
</feature>
<evidence type="ECO:0000256" key="2">
    <source>
        <dbReference type="ARBA" id="ARBA00022723"/>
    </source>
</evidence>
<dbReference type="Gene3D" id="3.30.40.10">
    <property type="entry name" value="Zinc/RING finger domain, C3HC4 (zinc finger)"/>
    <property type="match status" value="3"/>
</dbReference>
<organism evidence="13 14">
    <name type="scientific">Cyprinus carpio</name>
    <name type="common">Common carp</name>
    <dbReference type="NCBI Taxonomy" id="7962"/>
    <lineage>
        <taxon>Eukaryota</taxon>
        <taxon>Metazoa</taxon>
        <taxon>Chordata</taxon>
        <taxon>Craniata</taxon>
        <taxon>Vertebrata</taxon>
        <taxon>Euteleostomi</taxon>
        <taxon>Actinopterygii</taxon>
        <taxon>Neopterygii</taxon>
        <taxon>Teleostei</taxon>
        <taxon>Ostariophysi</taxon>
        <taxon>Cypriniformes</taxon>
        <taxon>Cyprinidae</taxon>
        <taxon>Cyprininae</taxon>
        <taxon>Cyprinus</taxon>
    </lineage>
</organism>